<dbReference type="Proteomes" id="UP000175616">
    <property type="component" value="Unassembled WGS sequence"/>
</dbReference>
<organism evidence="1 2">
    <name type="scientific">Acidithiobacillus caldus</name>
    <dbReference type="NCBI Taxonomy" id="33059"/>
    <lineage>
        <taxon>Bacteria</taxon>
        <taxon>Pseudomonadati</taxon>
        <taxon>Pseudomonadota</taxon>
        <taxon>Acidithiobacillia</taxon>
        <taxon>Acidithiobacillales</taxon>
        <taxon>Acidithiobacillaceae</taxon>
        <taxon>Acidithiobacillus</taxon>
    </lineage>
</organism>
<sequence length="137" mass="16036">MDGHTTRDVAYSIGIRVRKGIESIFGWMKTVGECVKRDSVDWNGFVRIVPWCPPSTIWRARNDWVWYDGKHCVQSSGNWGLFELKGKKNTSPGRSTLVFRQIRVQRQFYLRHFLQMCNIEGSQFDSRSHLAQLTRVK</sequence>
<accession>A0A1E7YL20</accession>
<dbReference type="AlphaFoldDB" id="A0A1E7YL20"/>
<proteinExistence type="predicted"/>
<comment type="caution">
    <text evidence="1">The sequence shown here is derived from an EMBL/GenBank/DDBJ whole genome shotgun (WGS) entry which is preliminary data.</text>
</comment>
<evidence type="ECO:0000313" key="2">
    <source>
        <dbReference type="Proteomes" id="UP000175616"/>
    </source>
</evidence>
<name>A0A1E7YL20_9PROT</name>
<evidence type="ECO:0000313" key="1">
    <source>
        <dbReference type="EMBL" id="OFC30753.1"/>
    </source>
</evidence>
<gene>
    <name evidence="1" type="ORF">BAE27_11105</name>
</gene>
<protein>
    <submittedName>
        <fullName evidence="1">Uncharacterized protein</fullName>
    </submittedName>
</protein>
<dbReference type="EMBL" id="LZYE01000304">
    <property type="protein sequence ID" value="OFC30753.1"/>
    <property type="molecule type" value="Genomic_DNA"/>
</dbReference>
<reference evidence="1 2" key="1">
    <citation type="submission" date="2016-06" db="EMBL/GenBank/DDBJ databases">
        <title>Gene turnover analysis identifies the evolutionary adaptation of the extremophile Acidithiobacillus caldus.</title>
        <authorList>
            <person name="Zhang X."/>
        </authorList>
    </citation>
    <scope>NUCLEOTIDE SEQUENCE [LARGE SCALE GENOMIC DNA]</scope>
    <source>
        <strain evidence="1 2">DX</strain>
    </source>
</reference>